<feature type="transmembrane region" description="Helical" evidence="1">
    <location>
        <begin position="7"/>
        <end position="26"/>
    </location>
</feature>
<evidence type="ECO:0000313" key="3">
    <source>
        <dbReference type="Proteomes" id="UP000034516"/>
    </source>
</evidence>
<feature type="transmembrane region" description="Helical" evidence="1">
    <location>
        <begin position="46"/>
        <end position="68"/>
    </location>
</feature>
<dbReference type="Proteomes" id="UP000034516">
    <property type="component" value="Unassembled WGS sequence"/>
</dbReference>
<keyword evidence="1" id="KW-1133">Transmembrane helix</keyword>
<comment type="caution">
    <text evidence="2">The sequence shown here is derived from an EMBL/GenBank/DDBJ whole genome shotgun (WGS) entry which is preliminary data.</text>
</comment>
<proteinExistence type="predicted"/>
<evidence type="ECO:0000313" key="2">
    <source>
        <dbReference type="EMBL" id="KKS42525.1"/>
    </source>
</evidence>
<organism evidence="2 3">
    <name type="scientific">Candidatus Kuenenbacteria bacterium GW2011_GWA2_42_15</name>
    <dbReference type="NCBI Taxonomy" id="1618677"/>
    <lineage>
        <taxon>Bacteria</taxon>
        <taxon>Candidatus Kueneniibacteriota</taxon>
    </lineage>
</organism>
<evidence type="ECO:0000256" key="1">
    <source>
        <dbReference type="SAM" id="Phobius"/>
    </source>
</evidence>
<name>A0A0G0Z170_9BACT</name>
<dbReference type="EMBL" id="LCCW01000012">
    <property type="protein sequence ID" value="KKS42525.1"/>
    <property type="molecule type" value="Genomic_DNA"/>
</dbReference>
<accession>A0A0G0Z170</accession>
<sequence length="84" mass="9344">MSNKKMVANIVFATILVTLAGLAYFFCANFVAGRLSLFLPTETEKSVIIILFGVVGGCAYVEAWNVIMDDIPRGVFQRIWRAVR</sequence>
<keyword evidence="1" id="KW-0472">Membrane</keyword>
<protein>
    <submittedName>
        <fullName evidence="2">Uncharacterized protein</fullName>
    </submittedName>
</protein>
<keyword evidence="1" id="KW-0812">Transmembrane</keyword>
<dbReference type="AlphaFoldDB" id="A0A0G0Z170"/>
<gene>
    <name evidence="2" type="ORF">UV02_C0012G0013</name>
</gene>
<reference evidence="2 3" key="1">
    <citation type="journal article" date="2015" name="Nature">
        <title>rRNA introns, odd ribosomes, and small enigmatic genomes across a large radiation of phyla.</title>
        <authorList>
            <person name="Brown C.T."/>
            <person name="Hug L.A."/>
            <person name="Thomas B.C."/>
            <person name="Sharon I."/>
            <person name="Castelle C.J."/>
            <person name="Singh A."/>
            <person name="Wilkins M.J."/>
            <person name="Williams K.H."/>
            <person name="Banfield J.F."/>
        </authorList>
    </citation>
    <scope>NUCLEOTIDE SEQUENCE [LARGE SCALE GENOMIC DNA]</scope>
</reference>